<evidence type="ECO:0000259" key="4">
    <source>
        <dbReference type="Pfam" id="PF00155"/>
    </source>
</evidence>
<comment type="cofactor">
    <cofactor evidence="1">
        <name>pyridoxal 5'-phosphate</name>
        <dbReference type="ChEBI" id="CHEBI:597326"/>
    </cofactor>
</comment>
<dbReference type="PANTHER" id="PTHR42832:SF1">
    <property type="entry name" value="GLUTAMATE-PYRUVATE AMINOTRANSFERASE ALAC"/>
    <property type="match status" value="1"/>
</dbReference>
<gene>
    <name evidence="5" type="ORF">FOB72_29515</name>
</gene>
<dbReference type="Gene3D" id="3.90.1150.10">
    <property type="entry name" value="Aspartate Aminotransferase, domain 1"/>
    <property type="match status" value="1"/>
</dbReference>
<feature type="domain" description="Aminotransferase class I/classII large" evidence="4">
    <location>
        <begin position="38"/>
        <end position="389"/>
    </location>
</feature>
<dbReference type="EC" id="2.6.1.2" evidence="5"/>
<dbReference type="InterPro" id="IPR015422">
    <property type="entry name" value="PyrdxlP-dep_Trfase_small"/>
</dbReference>
<dbReference type="GO" id="GO:0030170">
    <property type="term" value="F:pyridoxal phosphate binding"/>
    <property type="evidence" value="ECO:0007669"/>
    <property type="project" value="InterPro"/>
</dbReference>
<dbReference type="PANTHER" id="PTHR42832">
    <property type="entry name" value="AMINO ACID AMINOTRANSFERASE"/>
    <property type="match status" value="1"/>
</dbReference>
<evidence type="ECO:0000256" key="2">
    <source>
        <dbReference type="ARBA" id="ARBA00022576"/>
    </source>
</evidence>
<dbReference type="FunFam" id="3.40.640.10:FF:000018">
    <property type="entry name" value="Alanine aminotransferase AlaC"/>
    <property type="match status" value="1"/>
</dbReference>
<protein>
    <submittedName>
        <fullName evidence="5">Alanine transaminase</fullName>
        <ecNumber evidence="5">2.6.1.2</ecNumber>
    </submittedName>
</protein>
<dbReference type="NCBIfam" id="NF006033">
    <property type="entry name" value="PRK08175.1"/>
    <property type="match status" value="1"/>
</dbReference>
<dbReference type="InterPro" id="IPR004839">
    <property type="entry name" value="Aminotransferase_I/II_large"/>
</dbReference>
<dbReference type="EMBL" id="CP044067">
    <property type="protein sequence ID" value="QET06062.1"/>
    <property type="molecule type" value="Genomic_DNA"/>
</dbReference>
<dbReference type="InterPro" id="IPR015424">
    <property type="entry name" value="PyrdxlP-dep_Trfase"/>
</dbReference>
<reference evidence="5 6" key="1">
    <citation type="submission" date="2019-09" db="EMBL/GenBank/DDBJ databases">
        <title>FDA dAtabase for Regulatory Grade micrObial Sequences (FDA-ARGOS): Supporting development and validation of Infectious Disease Dx tests.</title>
        <authorList>
            <person name="Sciortino C."/>
            <person name="Tallon L."/>
            <person name="Sadzewicz L."/>
            <person name="Vavikolanu K."/>
            <person name="Mehta A."/>
            <person name="Aluvathingal J."/>
            <person name="Nadendla S."/>
            <person name="Nandy P."/>
            <person name="Geyer C."/>
            <person name="Yan Y."/>
            <person name="Sichtig H."/>
        </authorList>
    </citation>
    <scope>NUCLEOTIDE SEQUENCE [LARGE SCALE GENOMIC DNA]</scope>
    <source>
        <strain evidence="5 6">FDAARGOS_664</strain>
    </source>
</reference>
<accession>A0A5P2HDG3</accession>
<evidence type="ECO:0000256" key="1">
    <source>
        <dbReference type="ARBA" id="ARBA00001933"/>
    </source>
</evidence>
<dbReference type="AlphaFoldDB" id="A0A5P2HDG3"/>
<proteinExistence type="predicted"/>
<sequence length="406" mass="44775">MAADSSGKRRFARIDRLPPYVFNITAELKMAARRRGEDIIDMSMGNPDGATPPHIVAKLVDAAQRPDTHGYSASKGIPRLRRAISHWYRDRYGVDIDPDTEAIATIGSKEGLAHLMLATLDRGDTVLVPDPSYPIHIYGAVIAGADIRSVPMTADIDFFAELERAIRGSYPKPKMIVLGFPSNPTAACVELDFFERVIALARKHDIFVVHDLAYADIVFDGWKAPSIMQVPGAKDIAVEFFTLSKSYNMAGWRIGFMVGNPDLVNALTRIKSYHDYGTFTPLQVAAISALEGDQQCVKEIAAQYQSRRDVLARGLIEAGWPVEIPKASMYIWARIPEPYRALGSLEFAKQLLAKAKVSVSPGIGFGDYGDEHVRFALIENESRIRQAVRGIKAMFRADGLIKPVAA</sequence>
<dbReference type="OrthoDB" id="9803354at2"/>
<organism evidence="5 6">
    <name type="scientific">Cupriavidus pauculus</name>
    <dbReference type="NCBI Taxonomy" id="82633"/>
    <lineage>
        <taxon>Bacteria</taxon>
        <taxon>Pseudomonadati</taxon>
        <taxon>Pseudomonadota</taxon>
        <taxon>Betaproteobacteria</taxon>
        <taxon>Burkholderiales</taxon>
        <taxon>Burkholderiaceae</taxon>
        <taxon>Cupriavidus</taxon>
    </lineage>
</organism>
<name>A0A5P2HDG3_9BURK</name>
<dbReference type="Proteomes" id="UP000322822">
    <property type="component" value="Chromosome 2"/>
</dbReference>
<evidence type="ECO:0000313" key="6">
    <source>
        <dbReference type="Proteomes" id="UP000322822"/>
    </source>
</evidence>
<dbReference type="RefSeq" id="WP_150376783.1">
    <property type="nucleotide sequence ID" value="NZ_CP044067.1"/>
</dbReference>
<dbReference type="Pfam" id="PF00155">
    <property type="entry name" value="Aminotran_1_2"/>
    <property type="match status" value="1"/>
</dbReference>
<dbReference type="InterPro" id="IPR050881">
    <property type="entry name" value="LL-DAP_aminotransferase"/>
</dbReference>
<dbReference type="Gene3D" id="3.40.640.10">
    <property type="entry name" value="Type I PLP-dependent aspartate aminotransferase-like (Major domain)"/>
    <property type="match status" value="1"/>
</dbReference>
<dbReference type="GO" id="GO:0004021">
    <property type="term" value="F:L-alanine:2-oxoglutarate aminotransferase activity"/>
    <property type="evidence" value="ECO:0007669"/>
    <property type="project" value="UniProtKB-EC"/>
</dbReference>
<keyword evidence="2 5" id="KW-0032">Aminotransferase</keyword>
<dbReference type="InterPro" id="IPR015421">
    <property type="entry name" value="PyrdxlP-dep_Trfase_major"/>
</dbReference>
<dbReference type="SUPFAM" id="SSF53383">
    <property type="entry name" value="PLP-dependent transferases"/>
    <property type="match status" value="1"/>
</dbReference>
<evidence type="ECO:0000313" key="5">
    <source>
        <dbReference type="EMBL" id="QET06062.1"/>
    </source>
</evidence>
<dbReference type="CDD" id="cd00609">
    <property type="entry name" value="AAT_like"/>
    <property type="match status" value="1"/>
</dbReference>
<evidence type="ECO:0000256" key="3">
    <source>
        <dbReference type="ARBA" id="ARBA00022679"/>
    </source>
</evidence>
<keyword evidence="3 5" id="KW-0808">Transferase</keyword>